<feature type="region of interest" description="Disordered" evidence="1">
    <location>
        <begin position="1"/>
        <end position="27"/>
    </location>
</feature>
<keyword evidence="2" id="KW-1133">Transmembrane helix</keyword>
<accession>A0ABX1SCP3</accession>
<evidence type="ECO:0000313" key="5">
    <source>
        <dbReference type="Proteomes" id="UP000820669"/>
    </source>
</evidence>
<feature type="compositionally biased region" description="Low complexity" evidence="1">
    <location>
        <begin position="417"/>
        <end position="450"/>
    </location>
</feature>
<comment type="caution">
    <text evidence="4">The sequence shown here is derived from an EMBL/GenBank/DDBJ whole genome shotgun (WGS) entry which is preliminary data.</text>
</comment>
<keyword evidence="2" id="KW-0812">Transmembrane</keyword>
<feature type="compositionally biased region" description="Low complexity" evidence="1">
    <location>
        <begin position="376"/>
        <end position="408"/>
    </location>
</feature>
<feature type="compositionally biased region" description="Pro residues" evidence="1">
    <location>
        <begin position="451"/>
        <end position="468"/>
    </location>
</feature>
<protein>
    <recommendedName>
        <fullName evidence="3">DUF5667 domain-containing protein</fullName>
    </recommendedName>
</protein>
<proteinExistence type="predicted"/>
<sequence length="476" mass="47766">MPAGQGEDEERFAAATEFGSPPGADAREELAHELALAAALDRSRASLSPDPETSARMRARLFAALAEEQGGGEQDGPPPPPAPSAGEQTAPLAAVPTPHPTARPAAEIPGASDPTAELSVVEAAEPTAAETTVALGHGVPHGGRARHKMPSRAVDRPRGSRGSRRPGAASARRRVGIIGVAALAVMVALAGAGTFFSRDALPGDTLYGVKRVAESAGLAMTFGDEAKARRQLDLASTRLSEVEQLVSRQRTSAPDPQLLEATISAFDSAASEGSRMLLGGQQVPGADGLGDLRTWAAQQAARLAALRSALPTPALPDADQSMALLERMAGRAEALRMRMSCNEVTSGVVDDLGPVPAEGACTPKVGPNTPAREAGNNQSSRVGSSTSQSNGNSPAPSAPGSPSASSVPGGEGGLLPGVGPENNPLGNPALPGGAAPSTSASIPAPGAPASVPAPLPLLPPIQLPPLLPGMPGITIG</sequence>
<reference evidence="4 5" key="1">
    <citation type="submission" date="2020-04" db="EMBL/GenBank/DDBJ databases">
        <authorList>
            <person name="Klaysubun C."/>
            <person name="Duangmal K."/>
            <person name="Lipun K."/>
        </authorList>
    </citation>
    <scope>NUCLEOTIDE SEQUENCE [LARGE SCALE GENOMIC DNA]</scope>
    <source>
        <strain evidence="4 5">K10HN5</strain>
    </source>
</reference>
<feature type="region of interest" description="Disordered" evidence="1">
    <location>
        <begin position="359"/>
        <end position="476"/>
    </location>
</feature>
<evidence type="ECO:0000313" key="4">
    <source>
        <dbReference type="EMBL" id="NMH98014.1"/>
    </source>
</evidence>
<keyword evidence="5" id="KW-1185">Reference proteome</keyword>
<feature type="region of interest" description="Disordered" evidence="1">
    <location>
        <begin position="131"/>
        <end position="171"/>
    </location>
</feature>
<feature type="domain" description="DUF5667" evidence="3">
    <location>
        <begin position="200"/>
        <end position="300"/>
    </location>
</feature>
<dbReference type="InterPro" id="IPR043725">
    <property type="entry name" value="DUF5667"/>
</dbReference>
<feature type="region of interest" description="Disordered" evidence="1">
    <location>
        <begin position="40"/>
        <end position="119"/>
    </location>
</feature>
<gene>
    <name evidence="4" type="ORF">HF526_11935</name>
</gene>
<dbReference type="Proteomes" id="UP000820669">
    <property type="component" value="Unassembled WGS sequence"/>
</dbReference>
<name>A0ABX1SCP3_9PSEU</name>
<evidence type="ECO:0000256" key="2">
    <source>
        <dbReference type="SAM" id="Phobius"/>
    </source>
</evidence>
<dbReference type="Pfam" id="PF18915">
    <property type="entry name" value="DUF5667"/>
    <property type="match status" value="1"/>
</dbReference>
<feature type="transmembrane region" description="Helical" evidence="2">
    <location>
        <begin position="175"/>
        <end position="196"/>
    </location>
</feature>
<organism evidence="4 5">
    <name type="scientific">Pseudonocardia acidicola</name>
    <dbReference type="NCBI Taxonomy" id="2724939"/>
    <lineage>
        <taxon>Bacteria</taxon>
        <taxon>Bacillati</taxon>
        <taxon>Actinomycetota</taxon>
        <taxon>Actinomycetes</taxon>
        <taxon>Pseudonocardiales</taxon>
        <taxon>Pseudonocardiaceae</taxon>
        <taxon>Pseudonocardia</taxon>
    </lineage>
</organism>
<dbReference type="RefSeq" id="WP_169381462.1">
    <property type="nucleotide sequence ID" value="NZ_JAAXLA010000018.1"/>
</dbReference>
<evidence type="ECO:0000259" key="3">
    <source>
        <dbReference type="Pfam" id="PF18915"/>
    </source>
</evidence>
<keyword evidence="2" id="KW-0472">Membrane</keyword>
<evidence type="ECO:0000256" key="1">
    <source>
        <dbReference type="SAM" id="MobiDB-lite"/>
    </source>
</evidence>
<dbReference type="EMBL" id="JAAXLA010000018">
    <property type="protein sequence ID" value="NMH98014.1"/>
    <property type="molecule type" value="Genomic_DNA"/>
</dbReference>
<feature type="compositionally biased region" description="Acidic residues" evidence="1">
    <location>
        <begin position="1"/>
        <end position="10"/>
    </location>
</feature>